<name>A0A5K7XA86_9BACT</name>
<accession>A0A5K7XA86</accession>
<dbReference type="GO" id="GO:0005886">
    <property type="term" value="C:plasma membrane"/>
    <property type="evidence" value="ECO:0007669"/>
    <property type="project" value="UniProtKB-SubCell"/>
</dbReference>
<dbReference type="NCBIfam" id="TIGR00278">
    <property type="entry name" value="membrane protein insertion efficiency factor YidD"/>
    <property type="match status" value="1"/>
</dbReference>
<comment type="subcellular location">
    <subcellularLocation>
        <location evidence="1">Cell membrane</location>
        <topology evidence="1">Peripheral membrane protein</topology>
        <orientation evidence="1">Cytoplasmic side</orientation>
    </subcellularLocation>
</comment>
<dbReference type="SMART" id="SM01234">
    <property type="entry name" value="Haemolytic"/>
    <property type="match status" value="1"/>
</dbReference>
<dbReference type="RefSeq" id="WP_152097763.1">
    <property type="nucleotide sequence ID" value="NZ_AP021861.1"/>
</dbReference>
<sequence>MHRLWKHLVAAPSYLMIAAVRGYQLCISPFLGPLCRYEPTCSQYFIEAVRKYGAIRGAWRGLRRIGRCHPWGGSGYDPP</sequence>
<dbReference type="Pfam" id="PF01809">
    <property type="entry name" value="YidD"/>
    <property type="match status" value="1"/>
</dbReference>
<dbReference type="PANTHER" id="PTHR33383:SF1">
    <property type="entry name" value="MEMBRANE PROTEIN INSERTION EFFICIENCY FACTOR-RELATED"/>
    <property type="match status" value="1"/>
</dbReference>
<comment type="similarity">
    <text evidence="1">Belongs to the UPF0161 family.</text>
</comment>
<keyword evidence="1" id="KW-0472">Membrane</keyword>
<dbReference type="AlphaFoldDB" id="A0A5K7XA86"/>
<dbReference type="PANTHER" id="PTHR33383">
    <property type="entry name" value="MEMBRANE PROTEIN INSERTION EFFICIENCY FACTOR-RELATED"/>
    <property type="match status" value="1"/>
</dbReference>
<comment type="function">
    <text evidence="1">Could be involved in insertion of integral membrane proteins into the membrane.</text>
</comment>
<organism evidence="2 3">
    <name type="scientific">Lacipirellula parvula</name>
    <dbReference type="NCBI Taxonomy" id="2650471"/>
    <lineage>
        <taxon>Bacteria</taxon>
        <taxon>Pseudomonadati</taxon>
        <taxon>Planctomycetota</taxon>
        <taxon>Planctomycetia</taxon>
        <taxon>Pirellulales</taxon>
        <taxon>Lacipirellulaceae</taxon>
        <taxon>Lacipirellula</taxon>
    </lineage>
</organism>
<proteinExistence type="inferred from homology"/>
<keyword evidence="1" id="KW-1003">Cell membrane</keyword>
<keyword evidence="3" id="KW-1185">Reference proteome</keyword>
<evidence type="ECO:0000313" key="2">
    <source>
        <dbReference type="EMBL" id="BBO31661.1"/>
    </source>
</evidence>
<dbReference type="InterPro" id="IPR002696">
    <property type="entry name" value="Membr_insert_effic_factor_YidD"/>
</dbReference>
<reference evidence="3" key="1">
    <citation type="submission" date="2019-10" db="EMBL/GenBank/DDBJ databases">
        <title>Lacipirellula parvula gen. nov., sp. nov., representing a lineage of planctomycetes widespread in freshwater anoxic habitats, and description of the family Lacipirellulaceae.</title>
        <authorList>
            <person name="Dedysh S.N."/>
            <person name="Kulichevskaya I.S."/>
            <person name="Beletsky A.V."/>
            <person name="Rakitin A.L."/>
            <person name="Mardanov A.V."/>
            <person name="Ivanova A.A."/>
            <person name="Saltykova V.X."/>
            <person name="Rijpstra W.I.C."/>
            <person name="Sinninghe Damste J.S."/>
            <person name="Ravin N.V."/>
        </authorList>
    </citation>
    <scope>NUCLEOTIDE SEQUENCE [LARGE SCALE GENOMIC DNA]</scope>
    <source>
        <strain evidence="3">PX69</strain>
    </source>
</reference>
<dbReference type="Proteomes" id="UP000326837">
    <property type="component" value="Chromosome"/>
</dbReference>
<evidence type="ECO:0000313" key="3">
    <source>
        <dbReference type="Proteomes" id="UP000326837"/>
    </source>
</evidence>
<protein>
    <recommendedName>
        <fullName evidence="1">Putative membrane protein insertion efficiency factor</fullName>
    </recommendedName>
</protein>
<gene>
    <name evidence="2" type="ORF">PLANPX_1273</name>
</gene>
<evidence type="ECO:0000256" key="1">
    <source>
        <dbReference type="HAMAP-Rule" id="MF_00386"/>
    </source>
</evidence>
<dbReference type="KEGG" id="lpav:PLANPX_1273"/>
<dbReference type="HAMAP" id="MF_00386">
    <property type="entry name" value="UPF0161_YidD"/>
    <property type="match status" value="1"/>
</dbReference>
<dbReference type="EMBL" id="AP021861">
    <property type="protein sequence ID" value="BBO31661.1"/>
    <property type="molecule type" value="Genomic_DNA"/>
</dbReference>